<evidence type="ECO:0000313" key="3">
    <source>
        <dbReference type="EMBL" id="GGN78626.1"/>
    </source>
</evidence>
<feature type="transmembrane region" description="Helical" evidence="2">
    <location>
        <begin position="187"/>
        <end position="206"/>
    </location>
</feature>
<keyword evidence="2" id="KW-1133">Transmembrane helix</keyword>
<dbReference type="EMBL" id="BMNE01000003">
    <property type="protein sequence ID" value="GGN78626.1"/>
    <property type="molecule type" value="Genomic_DNA"/>
</dbReference>
<feature type="compositionally biased region" description="Polar residues" evidence="1">
    <location>
        <begin position="223"/>
        <end position="240"/>
    </location>
</feature>
<sequence length="240" mass="26732">MELLCLLADIWMTFAGFVYGWKFIRHYDNYLLGLEWLIVGTSGMNALVWLLLGGNQDSLQVPLVYFFDAFSRSFGITLIVVLGLMQVTHRYKAPLAVDIAVFALATGAGLYLQQFRFPEFDLGPATFYLVVNALTTLFLIYFSLRLWRIGAKRLAIGAGLATAAGTAVALMDDFFRIPGDDATRTTFYTLALATWGFQLCAYYFAYRALHNHNARMGAEPMSGQHSVTTSDRGEPTTSAR</sequence>
<feature type="transmembrane region" description="Helical" evidence="2">
    <location>
        <begin position="31"/>
        <end position="52"/>
    </location>
</feature>
<feature type="transmembrane region" description="Helical" evidence="2">
    <location>
        <begin position="64"/>
        <end position="83"/>
    </location>
</feature>
<keyword evidence="2" id="KW-0472">Membrane</keyword>
<feature type="transmembrane region" description="Helical" evidence="2">
    <location>
        <begin position="6"/>
        <end position="24"/>
    </location>
</feature>
<dbReference type="Proteomes" id="UP000658127">
    <property type="component" value="Unassembled WGS sequence"/>
</dbReference>
<proteinExistence type="predicted"/>
<feature type="transmembrane region" description="Helical" evidence="2">
    <location>
        <begin position="154"/>
        <end position="175"/>
    </location>
</feature>
<keyword evidence="4" id="KW-1185">Reference proteome</keyword>
<gene>
    <name evidence="3" type="ORF">GCM10011610_26380</name>
</gene>
<name>A0ABQ2KBL4_9NOCA</name>
<evidence type="ECO:0000256" key="1">
    <source>
        <dbReference type="SAM" id="MobiDB-lite"/>
    </source>
</evidence>
<feature type="transmembrane region" description="Helical" evidence="2">
    <location>
        <begin position="95"/>
        <end position="113"/>
    </location>
</feature>
<evidence type="ECO:0008006" key="5">
    <source>
        <dbReference type="Google" id="ProtNLM"/>
    </source>
</evidence>
<evidence type="ECO:0000313" key="4">
    <source>
        <dbReference type="Proteomes" id="UP000658127"/>
    </source>
</evidence>
<accession>A0ABQ2KBL4</accession>
<organism evidence="3 4">
    <name type="scientific">Nocardia rhizosphaerihabitans</name>
    <dbReference type="NCBI Taxonomy" id="1691570"/>
    <lineage>
        <taxon>Bacteria</taxon>
        <taxon>Bacillati</taxon>
        <taxon>Actinomycetota</taxon>
        <taxon>Actinomycetes</taxon>
        <taxon>Mycobacteriales</taxon>
        <taxon>Nocardiaceae</taxon>
        <taxon>Nocardia</taxon>
    </lineage>
</organism>
<keyword evidence="2" id="KW-0812">Transmembrane</keyword>
<feature type="region of interest" description="Disordered" evidence="1">
    <location>
        <begin position="219"/>
        <end position="240"/>
    </location>
</feature>
<dbReference type="RefSeq" id="WP_229739789.1">
    <property type="nucleotide sequence ID" value="NZ_BMNE01000003.1"/>
</dbReference>
<feature type="transmembrane region" description="Helical" evidence="2">
    <location>
        <begin position="125"/>
        <end position="142"/>
    </location>
</feature>
<comment type="caution">
    <text evidence="3">The sequence shown here is derived from an EMBL/GenBank/DDBJ whole genome shotgun (WGS) entry which is preliminary data.</text>
</comment>
<reference evidence="4" key="1">
    <citation type="journal article" date="2019" name="Int. J. Syst. Evol. Microbiol.">
        <title>The Global Catalogue of Microorganisms (GCM) 10K type strain sequencing project: providing services to taxonomists for standard genome sequencing and annotation.</title>
        <authorList>
            <consortium name="The Broad Institute Genomics Platform"/>
            <consortium name="The Broad Institute Genome Sequencing Center for Infectious Disease"/>
            <person name="Wu L."/>
            <person name="Ma J."/>
        </authorList>
    </citation>
    <scope>NUCLEOTIDE SEQUENCE [LARGE SCALE GENOMIC DNA]</scope>
    <source>
        <strain evidence="4">CGMCC 4.7329</strain>
    </source>
</reference>
<protein>
    <recommendedName>
        <fullName evidence="5">Transporter</fullName>
    </recommendedName>
</protein>
<evidence type="ECO:0000256" key="2">
    <source>
        <dbReference type="SAM" id="Phobius"/>
    </source>
</evidence>